<protein>
    <submittedName>
        <fullName evidence="2">Uncharacterized protein</fullName>
    </submittedName>
</protein>
<feature type="region of interest" description="Disordered" evidence="1">
    <location>
        <begin position="1"/>
        <end position="30"/>
    </location>
</feature>
<organism evidence="2 3">
    <name type="scientific">Dryococelus australis</name>
    <dbReference type="NCBI Taxonomy" id="614101"/>
    <lineage>
        <taxon>Eukaryota</taxon>
        <taxon>Metazoa</taxon>
        <taxon>Ecdysozoa</taxon>
        <taxon>Arthropoda</taxon>
        <taxon>Hexapoda</taxon>
        <taxon>Insecta</taxon>
        <taxon>Pterygota</taxon>
        <taxon>Neoptera</taxon>
        <taxon>Polyneoptera</taxon>
        <taxon>Phasmatodea</taxon>
        <taxon>Verophasmatodea</taxon>
        <taxon>Anareolatae</taxon>
        <taxon>Phasmatidae</taxon>
        <taxon>Eurycanthinae</taxon>
        <taxon>Dryococelus</taxon>
    </lineage>
</organism>
<sequence>MKQRRNARPGETGDPGEDPPTSGITRYDSHVRKSGSYPIGIRTCFALLRSEHSSRCVTATPLIQGHVNCFLQHYDSATEVTSQSKVSQQTTQMRQCATELVLTHLRRSYATRKKNRNGKRVGFADTRRRLALTELSEDLFSPEMPRHAAESRGSISYTSNSFHIRDVRPRFYVVWPPQISAPVPVSSAGISMNRSPFDRCSGLSPCSLGPLVLLVDSFDGSYTDHWTLVKGLSCACPCTSCDSQHGYGSGDEGPAPITTLRKVFYWPGCRLTSRLAGALVGGPQRG</sequence>
<evidence type="ECO:0000313" key="2">
    <source>
        <dbReference type="EMBL" id="KAJ8882696.1"/>
    </source>
</evidence>
<dbReference type="Proteomes" id="UP001159363">
    <property type="component" value="Chromosome 4"/>
</dbReference>
<accession>A0ABQ9HEU1</accession>
<gene>
    <name evidence="2" type="ORF">PR048_014508</name>
</gene>
<evidence type="ECO:0000256" key="1">
    <source>
        <dbReference type="SAM" id="MobiDB-lite"/>
    </source>
</evidence>
<reference evidence="2 3" key="1">
    <citation type="submission" date="2023-02" db="EMBL/GenBank/DDBJ databases">
        <title>LHISI_Scaffold_Assembly.</title>
        <authorList>
            <person name="Stuart O.P."/>
            <person name="Cleave R."/>
            <person name="Magrath M.J.L."/>
            <person name="Mikheyev A.S."/>
        </authorList>
    </citation>
    <scope>NUCLEOTIDE SEQUENCE [LARGE SCALE GENOMIC DNA]</scope>
    <source>
        <strain evidence="2">Daus_M_001</strain>
        <tissue evidence="2">Leg muscle</tissue>
    </source>
</reference>
<name>A0ABQ9HEU1_9NEOP</name>
<proteinExistence type="predicted"/>
<comment type="caution">
    <text evidence="2">The sequence shown here is derived from an EMBL/GenBank/DDBJ whole genome shotgun (WGS) entry which is preliminary data.</text>
</comment>
<dbReference type="EMBL" id="JARBHB010000005">
    <property type="protein sequence ID" value="KAJ8882696.1"/>
    <property type="molecule type" value="Genomic_DNA"/>
</dbReference>
<evidence type="ECO:0000313" key="3">
    <source>
        <dbReference type="Proteomes" id="UP001159363"/>
    </source>
</evidence>
<keyword evidence="3" id="KW-1185">Reference proteome</keyword>